<dbReference type="EMBL" id="BNDX01000014">
    <property type="protein sequence ID" value="GHI33406.1"/>
    <property type="molecule type" value="Genomic_DNA"/>
</dbReference>
<comment type="caution">
    <text evidence="1">The sequence shown here is derived from an EMBL/GenBank/DDBJ whole genome shotgun (WGS) entry which is preliminary data.</text>
</comment>
<reference evidence="1" key="1">
    <citation type="submission" date="2024-05" db="EMBL/GenBank/DDBJ databases">
        <title>Whole genome shotgun sequence of Streptomyces daghestanicus NBRC 12762.</title>
        <authorList>
            <person name="Komaki H."/>
            <person name="Tamura T."/>
        </authorList>
    </citation>
    <scope>NUCLEOTIDE SEQUENCE</scope>
    <source>
        <strain evidence="1">NBRC 12762</strain>
    </source>
</reference>
<accession>A0ABQ3Q802</accession>
<evidence type="ECO:0000313" key="1">
    <source>
        <dbReference type="EMBL" id="GHI33406.1"/>
    </source>
</evidence>
<evidence type="ECO:0000313" key="2">
    <source>
        <dbReference type="Proteomes" id="UP001052655"/>
    </source>
</evidence>
<name>A0ABQ3Q802_9ACTN</name>
<sequence>MTVVRPVTLPRHSSAALSLSPLPPPTYMSSQVVAPSGAESRVVAGPVLGTAPVTTGVLDDEVPADLGEVEAGAGRIVEGVLASLVDMPDRQGDGVLPGTGTAGLVVNDGMGDLRAAPGVLSNQV</sequence>
<proteinExistence type="predicted"/>
<gene>
    <name evidence="1" type="ORF">Sdagh_51360</name>
</gene>
<organism evidence="1 2">
    <name type="scientific">Streptomyces daghestanicus</name>
    <dbReference type="NCBI Taxonomy" id="66885"/>
    <lineage>
        <taxon>Bacteria</taxon>
        <taxon>Bacillati</taxon>
        <taxon>Actinomycetota</taxon>
        <taxon>Actinomycetes</taxon>
        <taxon>Kitasatosporales</taxon>
        <taxon>Streptomycetaceae</taxon>
        <taxon>Streptomyces</taxon>
    </lineage>
</organism>
<keyword evidence="2" id="KW-1185">Reference proteome</keyword>
<protein>
    <submittedName>
        <fullName evidence="1">Uncharacterized protein</fullName>
    </submittedName>
</protein>
<dbReference type="Proteomes" id="UP001052655">
    <property type="component" value="Unassembled WGS sequence"/>
</dbReference>